<feature type="transmembrane region" description="Helical" evidence="1">
    <location>
        <begin position="12"/>
        <end position="35"/>
    </location>
</feature>
<feature type="transmembrane region" description="Helical" evidence="1">
    <location>
        <begin position="47"/>
        <end position="69"/>
    </location>
</feature>
<comment type="caution">
    <text evidence="2">The sequence shown here is derived from an EMBL/GenBank/DDBJ whole genome shotgun (WGS) entry which is preliminary data.</text>
</comment>
<accession>A0A0F9LRE6</accession>
<sequence>MKTNWKGFWRFVGFLSIIICSIFGFAASIDFYLIYLTNNPIDPLPETTAILLERSFIIGLLFIICAIVGL</sequence>
<evidence type="ECO:0000313" key="2">
    <source>
        <dbReference type="EMBL" id="KKM97664.1"/>
    </source>
</evidence>
<keyword evidence="1" id="KW-1133">Transmembrane helix</keyword>
<protein>
    <submittedName>
        <fullName evidence="2">Uncharacterized protein</fullName>
    </submittedName>
</protein>
<name>A0A0F9LRE6_9ZZZZ</name>
<keyword evidence="1" id="KW-0812">Transmembrane</keyword>
<proteinExistence type="predicted"/>
<dbReference type="AlphaFoldDB" id="A0A0F9LRE6"/>
<keyword evidence="1" id="KW-0472">Membrane</keyword>
<organism evidence="2">
    <name type="scientific">marine sediment metagenome</name>
    <dbReference type="NCBI Taxonomy" id="412755"/>
    <lineage>
        <taxon>unclassified sequences</taxon>
        <taxon>metagenomes</taxon>
        <taxon>ecological metagenomes</taxon>
    </lineage>
</organism>
<reference evidence="2" key="1">
    <citation type="journal article" date="2015" name="Nature">
        <title>Complex archaea that bridge the gap between prokaryotes and eukaryotes.</title>
        <authorList>
            <person name="Spang A."/>
            <person name="Saw J.H."/>
            <person name="Jorgensen S.L."/>
            <person name="Zaremba-Niedzwiedzka K."/>
            <person name="Martijn J."/>
            <person name="Lind A.E."/>
            <person name="van Eijk R."/>
            <person name="Schleper C."/>
            <person name="Guy L."/>
            <person name="Ettema T.J."/>
        </authorList>
    </citation>
    <scope>NUCLEOTIDE SEQUENCE</scope>
</reference>
<gene>
    <name evidence="2" type="ORF">LCGC14_1165730</name>
</gene>
<evidence type="ECO:0000256" key="1">
    <source>
        <dbReference type="SAM" id="Phobius"/>
    </source>
</evidence>
<dbReference type="EMBL" id="LAZR01005720">
    <property type="protein sequence ID" value="KKM97664.1"/>
    <property type="molecule type" value="Genomic_DNA"/>
</dbReference>